<keyword evidence="3 5" id="KW-0238">DNA-binding</keyword>
<dbReference type="InterPro" id="IPR050109">
    <property type="entry name" value="HTH-type_TetR-like_transc_reg"/>
</dbReference>
<dbReference type="GO" id="GO:0000976">
    <property type="term" value="F:transcription cis-regulatory region binding"/>
    <property type="evidence" value="ECO:0007669"/>
    <property type="project" value="TreeGrafter"/>
</dbReference>
<dbReference type="PRINTS" id="PR00455">
    <property type="entry name" value="HTHTETR"/>
</dbReference>
<name>A0A6J5IDB3_9BURK</name>
<dbReference type="GO" id="GO:0003700">
    <property type="term" value="F:DNA-binding transcription factor activity"/>
    <property type="evidence" value="ECO:0007669"/>
    <property type="project" value="TreeGrafter"/>
</dbReference>
<dbReference type="PROSITE" id="PS01081">
    <property type="entry name" value="HTH_TETR_1"/>
    <property type="match status" value="1"/>
</dbReference>
<evidence type="ECO:0000256" key="2">
    <source>
        <dbReference type="ARBA" id="ARBA00023015"/>
    </source>
</evidence>
<dbReference type="SUPFAM" id="SSF48498">
    <property type="entry name" value="Tetracyclin repressor-like, C-terminal domain"/>
    <property type="match status" value="1"/>
</dbReference>
<dbReference type="InterPro" id="IPR009057">
    <property type="entry name" value="Homeodomain-like_sf"/>
</dbReference>
<reference evidence="7 8" key="1">
    <citation type="submission" date="2020-04" db="EMBL/GenBank/DDBJ databases">
        <authorList>
            <person name="De Canck E."/>
        </authorList>
    </citation>
    <scope>NUCLEOTIDE SEQUENCE [LARGE SCALE GENOMIC DNA]</scope>
    <source>
        <strain evidence="7 8">LMG 26845</strain>
    </source>
</reference>
<dbReference type="EMBL" id="CADIJR010000083">
    <property type="protein sequence ID" value="CAB3701897.1"/>
    <property type="molecule type" value="Genomic_DNA"/>
</dbReference>
<protein>
    <submittedName>
        <fullName evidence="7">HTH-type transcriptional repressor Bm3R1</fullName>
    </submittedName>
</protein>
<evidence type="ECO:0000313" key="7">
    <source>
        <dbReference type="EMBL" id="CAB3701897.1"/>
    </source>
</evidence>
<dbReference type="RefSeq" id="WP_231689948.1">
    <property type="nucleotide sequence ID" value="NZ_CADIJR010000083.1"/>
</dbReference>
<accession>A0A6J5IDB3</accession>
<feature type="domain" description="HTH tetR-type" evidence="6">
    <location>
        <begin position="22"/>
        <end position="82"/>
    </location>
</feature>
<organism evidence="7 8">
    <name type="scientific">Achromobacter insuavis</name>
    <dbReference type="NCBI Taxonomy" id="1287735"/>
    <lineage>
        <taxon>Bacteria</taxon>
        <taxon>Pseudomonadati</taxon>
        <taxon>Pseudomonadota</taxon>
        <taxon>Betaproteobacteria</taxon>
        <taxon>Burkholderiales</taxon>
        <taxon>Alcaligenaceae</taxon>
        <taxon>Achromobacter</taxon>
    </lineage>
</organism>
<dbReference type="InterPro" id="IPR023772">
    <property type="entry name" value="DNA-bd_HTH_TetR-type_CS"/>
</dbReference>
<dbReference type="InterPro" id="IPR036271">
    <property type="entry name" value="Tet_transcr_reg_TetR-rel_C_sf"/>
</dbReference>
<keyword evidence="1" id="KW-0678">Repressor</keyword>
<sequence length="217" mass="23828">MADSILTETPGMTELRSQYTTPDARDVILESALTLFARLGFDGSTMRLIAQEAKVSPGLIHHHFKDKESLWSKVGECITEDFLDAIEPIARQPVTARTVPDMVGSYLRYWKTHPAALRFQLWRVMGAQEAERRARSARLNQLFVPVFAQAQKAGFVRADIPAGQAMITTGALIQYWLHSQLEVADAIAAGGGAMPDEAAFLDYVLSLVGARRPGDAA</sequence>
<dbReference type="SUPFAM" id="SSF46689">
    <property type="entry name" value="Homeodomain-like"/>
    <property type="match status" value="1"/>
</dbReference>
<evidence type="ECO:0000313" key="8">
    <source>
        <dbReference type="Proteomes" id="UP000507979"/>
    </source>
</evidence>
<proteinExistence type="predicted"/>
<dbReference type="GeneID" id="92901178"/>
<dbReference type="InterPro" id="IPR041467">
    <property type="entry name" value="Sco4008_C"/>
</dbReference>
<feature type="DNA-binding region" description="H-T-H motif" evidence="5">
    <location>
        <begin position="45"/>
        <end position="64"/>
    </location>
</feature>
<evidence type="ECO:0000256" key="4">
    <source>
        <dbReference type="ARBA" id="ARBA00023163"/>
    </source>
</evidence>
<dbReference type="Proteomes" id="UP000507979">
    <property type="component" value="Unassembled WGS sequence"/>
</dbReference>
<keyword evidence="4" id="KW-0804">Transcription</keyword>
<gene>
    <name evidence="7" type="primary">bm3R1</name>
    <name evidence="7" type="ORF">LMG26845_05285</name>
</gene>
<dbReference type="Gene3D" id="1.10.357.10">
    <property type="entry name" value="Tetracycline Repressor, domain 2"/>
    <property type="match status" value="1"/>
</dbReference>
<dbReference type="Pfam" id="PF17926">
    <property type="entry name" value="TetR_C_21"/>
    <property type="match status" value="1"/>
</dbReference>
<evidence type="ECO:0000256" key="5">
    <source>
        <dbReference type="PROSITE-ProRule" id="PRU00335"/>
    </source>
</evidence>
<dbReference type="PANTHER" id="PTHR30055:SF234">
    <property type="entry name" value="HTH-TYPE TRANSCRIPTIONAL REGULATOR BETI"/>
    <property type="match status" value="1"/>
</dbReference>
<dbReference type="InterPro" id="IPR001647">
    <property type="entry name" value="HTH_TetR"/>
</dbReference>
<keyword evidence="2" id="KW-0805">Transcription regulation</keyword>
<keyword evidence="8" id="KW-1185">Reference proteome</keyword>
<dbReference type="Pfam" id="PF00440">
    <property type="entry name" value="TetR_N"/>
    <property type="match status" value="1"/>
</dbReference>
<dbReference type="PROSITE" id="PS50977">
    <property type="entry name" value="HTH_TETR_2"/>
    <property type="match status" value="1"/>
</dbReference>
<dbReference type="AlphaFoldDB" id="A0A6J5IDB3"/>
<dbReference type="PANTHER" id="PTHR30055">
    <property type="entry name" value="HTH-TYPE TRANSCRIPTIONAL REGULATOR RUTR"/>
    <property type="match status" value="1"/>
</dbReference>
<evidence type="ECO:0000259" key="6">
    <source>
        <dbReference type="PROSITE" id="PS50977"/>
    </source>
</evidence>
<evidence type="ECO:0000256" key="1">
    <source>
        <dbReference type="ARBA" id="ARBA00022491"/>
    </source>
</evidence>
<evidence type="ECO:0000256" key="3">
    <source>
        <dbReference type="ARBA" id="ARBA00023125"/>
    </source>
</evidence>